<keyword evidence="8" id="KW-1185">Reference proteome</keyword>
<dbReference type="EMBL" id="PKLK01000001">
    <property type="protein sequence ID" value="RZE46528.1"/>
    <property type="molecule type" value="Genomic_DNA"/>
</dbReference>
<feature type="compositionally biased region" description="Basic and acidic residues" evidence="1">
    <location>
        <begin position="9"/>
        <end position="42"/>
    </location>
</feature>
<dbReference type="Proteomes" id="UP001051844">
    <property type="component" value="Unassembled WGS sequence"/>
</dbReference>
<name>A0A126Y168_9ACTN</name>
<protein>
    <submittedName>
        <fullName evidence="2">Uncharacterized protein</fullName>
    </submittedName>
</protein>
<evidence type="ECO:0000256" key="1">
    <source>
        <dbReference type="SAM" id="MobiDB-lite"/>
    </source>
</evidence>
<evidence type="ECO:0000313" key="9">
    <source>
        <dbReference type="Proteomes" id="UP001051844"/>
    </source>
</evidence>
<dbReference type="Proteomes" id="UP000292693">
    <property type="component" value="Unassembled WGS sequence"/>
</dbReference>
<organism evidence="2 9">
    <name type="scientific">Streptomyces albidoflavus</name>
    <dbReference type="NCBI Taxonomy" id="1886"/>
    <lineage>
        <taxon>Bacteria</taxon>
        <taxon>Bacillati</taxon>
        <taxon>Actinomycetota</taxon>
        <taxon>Actinomycetes</taxon>
        <taxon>Kitasatosporales</taxon>
        <taxon>Streptomycetaceae</taxon>
        <taxon>Streptomyces</taxon>
        <taxon>Streptomyces albidoflavus group</taxon>
    </lineage>
</organism>
<evidence type="ECO:0000313" key="7">
    <source>
        <dbReference type="Proteomes" id="UP000292693"/>
    </source>
</evidence>
<accession>A0A126Y168</accession>
<gene>
    <name evidence="4" type="ORF">C0Q91_01185</name>
    <name evidence="3" type="ORF">C0Q92_01155</name>
    <name evidence="5" type="ORF">FRZ02_03910</name>
    <name evidence="2" type="ORF">ScoT_02820</name>
</gene>
<comment type="caution">
    <text evidence="2">The sequence shown here is derived from an EMBL/GenBank/DDBJ whole genome shotgun (WGS) entry which is preliminary data.</text>
</comment>
<dbReference type="GeneID" id="97265834"/>
<dbReference type="Proteomes" id="UP000318052">
    <property type="component" value="Unassembled WGS sequence"/>
</dbReference>
<dbReference type="AlphaFoldDB" id="A0A126Y168"/>
<dbReference type="EMBL" id="PKLL01000001">
    <property type="protein sequence ID" value="RZE30462.1"/>
    <property type="molecule type" value="Genomic_DNA"/>
</dbReference>
<evidence type="ECO:0000313" key="4">
    <source>
        <dbReference type="EMBL" id="RZE46528.1"/>
    </source>
</evidence>
<accession>A0A0X3XCL2</accession>
<reference evidence="2" key="4">
    <citation type="submission" date="2022-09" db="EMBL/GenBank/DDBJ databases">
        <title>Whole genome shotgun sequence of Streptomyces albidoflavus NBRC 12854.</title>
        <authorList>
            <person name="Komaki H."/>
            <person name="Tamura T."/>
        </authorList>
    </citation>
    <scope>NUCLEOTIDE SEQUENCE</scope>
    <source>
        <strain evidence="2">NBRC 12854</strain>
    </source>
</reference>
<evidence type="ECO:0000313" key="5">
    <source>
        <dbReference type="EMBL" id="TWV25867.1"/>
    </source>
</evidence>
<evidence type="ECO:0000313" key="8">
    <source>
        <dbReference type="Proteomes" id="UP000318052"/>
    </source>
</evidence>
<dbReference type="RefSeq" id="WP_008416176.1">
    <property type="nucleotide sequence ID" value="NZ_BNDZ01000003.1"/>
</dbReference>
<dbReference type="EMBL" id="BNDZ01000003">
    <property type="protein sequence ID" value="GHI44108.1"/>
    <property type="molecule type" value="Genomic_DNA"/>
</dbReference>
<reference evidence="6 7" key="1">
    <citation type="submission" date="2017-12" db="EMBL/GenBank/DDBJ databases">
        <title>Population genomics insights into the ecological differentiation and adaptive evolution in streptomycetes.</title>
        <authorList>
            <person name="Li Y."/>
            <person name="Huang Y."/>
        </authorList>
    </citation>
    <scope>NUCLEOTIDE SEQUENCE [LARGE SCALE GENOMIC DNA]</scope>
    <source>
        <strain evidence="4 6">FXJ.2339</strain>
        <strain evidence="3 7">NBRC 100770</strain>
    </source>
</reference>
<reference evidence="5" key="2">
    <citation type="journal article" date="2019" name="Microbiol. Resour. Announc.">
        <title>Draft Genomic Sequences of Streptomyces misionensis and Streptomyces albidoflavus, bacteria applied for phytopathogen biocontrol.</title>
        <authorList>
            <person name="Pylro V."/>
            <person name="Dias A."/>
            <person name="Andreote F."/>
            <person name="Varani A."/>
            <person name="Andreote C."/>
            <person name="Bernardo E."/>
            <person name="Martins T."/>
        </authorList>
    </citation>
    <scope>NUCLEOTIDE SEQUENCE</scope>
    <source>
        <strain evidence="5">77</strain>
    </source>
</reference>
<proteinExistence type="predicted"/>
<evidence type="ECO:0000313" key="3">
    <source>
        <dbReference type="EMBL" id="RZE30462.1"/>
    </source>
</evidence>
<reference evidence="5" key="3">
    <citation type="submission" date="2019-07" db="EMBL/GenBank/DDBJ databases">
        <authorList>
            <person name="Pylro V."/>
            <person name="Dias A."/>
            <person name="Andreote F."/>
            <person name="Varani A."/>
            <person name="Andreote C."/>
            <person name="Bernardo E."/>
            <person name="Martins T."/>
        </authorList>
    </citation>
    <scope>NUCLEOTIDE SEQUENCE</scope>
    <source>
        <strain evidence="5">77</strain>
    </source>
</reference>
<dbReference type="Proteomes" id="UP000292095">
    <property type="component" value="Unassembled WGS sequence"/>
</dbReference>
<evidence type="ECO:0000313" key="6">
    <source>
        <dbReference type="Proteomes" id="UP000292095"/>
    </source>
</evidence>
<feature type="region of interest" description="Disordered" evidence="1">
    <location>
        <begin position="1"/>
        <end position="93"/>
    </location>
</feature>
<feature type="compositionally biased region" description="Basic and acidic residues" evidence="1">
    <location>
        <begin position="59"/>
        <end position="80"/>
    </location>
</feature>
<sequence>MAHHHKPNRVVEGDSDRDHGRGMPRRPDEDKLERRTVRDREAAGLPGDAPESSEAAYRASHEEVDREAETGEIPTGDRTRGSRAPYPPTRYEE</sequence>
<dbReference type="EMBL" id="VOGX01000018">
    <property type="protein sequence ID" value="TWV25867.1"/>
    <property type="molecule type" value="Genomic_DNA"/>
</dbReference>
<evidence type="ECO:0000313" key="2">
    <source>
        <dbReference type="EMBL" id="GHI44108.1"/>
    </source>
</evidence>